<dbReference type="Gene3D" id="3.40.630.30">
    <property type="match status" value="1"/>
</dbReference>
<dbReference type="Pfam" id="PF13302">
    <property type="entry name" value="Acetyltransf_3"/>
    <property type="match status" value="1"/>
</dbReference>
<organism evidence="2 3">
    <name type="scientific">Aureimonas populi</name>
    <dbReference type="NCBI Taxonomy" id="1701758"/>
    <lineage>
        <taxon>Bacteria</taxon>
        <taxon>Pseudomonadati</taxon>
        <taxon>Pseudomonadota</taxon>
        <taxon>Alphaproteobacteria</taxon>
        <taxon>Hyphomicrobiales</taxon>
        <taxon>Aurantimonadaceae</taxon>
        <taxon>Aureimonas</taxon>
    </lineage>
</organism>
<name>A0ABW5CJK0_9HYPH</name>
<gene>
    <name evidence="2" type="ORF">ACFSKQ_08370</name>
</gene>
<protein>
    <submittedName>
        <fullName evidence="2">GNAT family N-acetyltransferase</fullName>
        <ecNumber evidence="2">2.3.-.-</ecNumber>
    </submittedName>
</protein>
<dbReference type="PANTHER" id="PTHR43792">
    <property type="entry name" value="GNAT FAMILY, PUTATIVE (AFU_ORTHOLOGUE AFUA_3G00765)-RELATED-RELATED"/>
    <property type="match status" value="1"/>
</dbReference>
<dbReference type="Proteomes" id="UP001597371">
    <property type="component" value="Unassembled WGS sequence"/>
</dbReference>
<dbReference type="InterPro" id="IPR000182">
    <property type="entry name" value="GNAT_dom"/>
</dbReference>
<dbReference type="PROSITE" id="PS51186">
    <property type="entry name" value="GNAT"/>
    <property type="match status" value="1"/>
</dbReference>
<keyword evidence="2" id="KW-0808">Transferase</keyword>
<reference evidence="3" key="1">
    <citation type="journal article" date="2019" name="Int. J. Syst. Evol. Microbiol.">
        <title>The Global Catalogue of Microorganisms (GCM) 10K type strain sequencing project: providing services to taxonomists for standard genome sequencing and annotation.</title>
        <authorList>
            <consortium name="The Broad Institute Genomics Platform"/>
            <consortium name="The Broad Institute Genome Sequencing Center for Infectious Disease"/>
            <person name="Wu L."/>
            <person name="Ma J."/>
        </authorList>
    </citation>
    <scope>NUCLEOTIDE SEQUENCE [LARGE SCALE GENOMIC DNA]</scope>
    <source>
        <strain evidence="3">ZS-35-S2</strain>
    </source>
</reference>
<dbReference type="RefSeq" id="WP_209737595.1">
    <property type="nucleotide sequence ID" value="NZ_CP072611.1"/>
</dbReference>
<accession>A0ABW5CJK0</accession>
<dbReference type="InterPro" id="IPR051531">
    <property type="entry name" value="N-acetyltransferase"/>
</dbReference>
<feature type="domain" description="N-acetyltransferase" evidence="1">
    <location>
        <begin position="12"/>
        <end position="174"/>
    </location>
</feature>
<keyword evidence="2" id="KW-0012">Acyltransferase</keyword>
<dbReference type="InterPro" id="IPR016181">
    <property type="entry name" value="Acyl_CoA_acyltransferase"/>
</dbReference>
<dbReference type="SUPFAM" id="SSF55729">
    <property type="entry name" value="Acyl-CoA N-acyltransferases (Nat)"/>
    <property type="match status" value="1"/>
</dbReference>
<dbReference type="EC" id="2.3.-.-" evidence="2"/>
<dbReference type="GO" id="GO:0016746">
    <property type="term" value="F:acyltransferase activity"/>
    <property type="evidence" value="ECO:0007669"/>
    <property type="project" value="UniProtKB-KW"/>
</dbReference>
<sequence length="174" mass="19570">MSGAPTIETARLRLRAPTLEDYEAYAAMWREPQVLRYTLREAPGPEQMWVRFLRNPGFWAYLGFGLFTVEERVSGRFAGQVGFFDSRREIDPSLTGEMEVGWTFASRAQGQGYGREATTALFAWAGERFAGRRAVAIIDPGNEVSLKVAARLGFTQVARTTYHGEVVLLLERTL</sequence>
<keyword evidence="3" id="KW-1185">Reference proteome</keyword>
<comment type="caution">
    <text evidence="2">The sequence shown here is derived from an EMBL/GenBank/DDBJ whole genome shotgun (WGS) entry which is preliminary data.</text>
</comment>
<proteinExistence type="predicted"/>
<evidence type="ECO:0000313" key="2">
    <source>
        <dbReference type="EMBL" id="MFD2237479.1"/>
    </source>
</evidence>
<evidence type="ECO:0000313" key="3">
    <source>
        <dbReference type="Proteomes" id="UP001597371"/>
    </source>
</evidence>
<evidence type="ECO:0000259" key="1">
    <source>
        <dbReference type="PROSITE" id="PS51186"/>
    </source>
</evidence>
<dbReference type="PANTHER" id="PTHR43792:SF16">
    <property type="entry name" value="N-ACETYLTRANSFERASE DOMAIN-CONTAINING PROTEIN"/>
    <property type="match status" value="1"/>
</dbReference>
<dbReference type="EMBL" id="JBHUIJ010000009">
    <property type="protein sequence ID" value="MFD2237479.1"/>
    <property type="molecule type" value="Genomic_DNA"/>
</dbReference>